<dbReference type="EMBL" id="JAEVFJ010000016">
    <property type="protein sequence ID" value="KAH8100302.1"/>
    <property type="molecule type" value="Genomic_DNA"/>
</dbReference>
<gene>
    <name evidence="1" type="ORF">BXZ70DRAFT_181953</name>
</gene>
<proteinExistence type="predicted"/>
<dbReference type="Proteomes" id="UP000813824">
    <property type="component" value="Unassembled WGS sequence"/>
</dbReference>
<dbReference type="AlphaFoldDB" id="A0A8K0XPT0"/>
<reference evidence="1" key="1">
    <citation type="journal article" date="2021" name="New Phytol.">
        <title>Evolutionary innovations through gain and loss of genes in the ectomycorrhizal Boletales.</title>
        <authorList>
            <person name="Wu G."/>
            <person name="Miyauchi S."/>
            <person name="Morin E."/>
            <person name="Kuo A."/>
            <person name="Drula E."/>
            <person name="Varga T."/>
            <person name="Kohler A."/>
            <person name="Feng B."/>
            <person name="Cao Y."/>
            <person name="Lipzen A."/>
            <person name="Daum C."/>
            <person name="Hundley H."/>
            <person name="Pangilinan J."/>
            <person name="Johnson J."/>
            <person name="Barry K."/>
            <person name="LaButti K."/>
            <person name="Ng V."/>
            <person name="Ahrendt S."/>
            <person name="Min B."/>
            <person name="Choi I.G."/>
            <person name="Park H."/>
            <person name="Plett J.M."/>
            <person name="Magnuson J."/>
            <person name="Spatafora J.W."/>
            <person name="Nagy L.G."/>
            <person name="Henrissat B."/>
            <person name="Grigoriev I.V."/>
            <person name="Yang Z.L."/>
            <person name="Xu J."/>
            <person name="Martin F.M."/>
        </authorList>
    </citation>
    <scope>NUCLEOTIDE SEQUENCE</scope>
    <source>
        <strain evidence="1">KKN 215</strain>
    </source>
</reference>
<protein>
    <submittedName>
        <fullName evidence="1">Uncharacterized protein</fullName>
    </submittedName>
</protein>
<evidence type="ECO:0000313" key="2">
    <source>
        <dbReference type="Proteomes" id="UP000813824"/>
    </source>
</evidence>
<sequence length="93" mass="10402">MWYPGCVAVTLIKSSRAASFQCCQVIWPHTPSYTDDAPDQPRHLKHPHSIPLRIANDKFGKPSKDNLKLVGELMSTHAHHERCRVAGAVCLTK</sequence>
<organism evidence="1 2">
    <name type="scientific">Cristinia sonorae</name>
    <dbReference type="NCBI Taxonomy" id="1940300"/>
    <lineage>
        <taxon>Eukaryota</taxon>
        <taxon>Fungi</taxon>
        <taxon>Dikarya</taxon>
        <taxon>Basidiomycota</taxon>
        <taxon>Agaricomycotina</taxon>
        <taxon>Agaricomycetes</taxon>
        <taxon>Agaricomycetidae</taxon>
        <taxon>Agaricales</taxon>
        <taxon>Pleurotineae</taxon>
        <taxon>Stephanosporaceae</taxon>
        <taxon>Cristinia</taxon>
    </lineage>
</organism>
<name>A0A8K0XPT0_9AGAR</name>
<evidence type="ECO:0000313" key="1">
    <source>
        <dbReference type="EMBL" id="KAH8100302.1"/>
    </source>
</evidence>
<comment type="caution">
    <text evidence="1">The sequence shown here is derived from an EMBL/GenBank/DDBJ whole genome shotgun (WGS) entry which is preliminary data.</text>
</comment>
<accession>A0A8K0XPT0</accession>
<keyword evidence="2" id="KW-1185">Reference proteome</keyword>